<dbReference type="PROSITE" id="PS50850">
    <property type="entry name" value="MFS"/>
    <property type="match status" value="1"/>
</dbReference>
<dbReference type="Gene3D" id="1.20.1250.20">
    <property type="entry name" value="MFS general substrate transporter like domains"/>
    <property type="match status" value="2"/>
</dbReference>
<dbReference type="HOGENOM" id="CLU_017518_3_1_6"/>
<proteinExistence type="predicted"/>
<dbReference type="InterPro" id="IPR024671">
    <property type="entry name" value="Atg22-like"/>
</dbReference>
<dbReference type="InterPro" id="IPR050495">
    <property type="entry name" value="ATG22/LtaA_families"/>
</dbReference>
<feature type="transmembrane region" description="Helical" evidence="6">
    <location>
        <begin position="312"/>
        <end position="330"/>
    </location>
</feature>
<evidence type="ECO:0000256" key="4">
    <source>
        <dbReference type="ARBA" id="ARBA00022989"/>
    </source>
</evidence>
<evidence type="ECO:0000259" key="7">
    <source>
        <dbReference type="PROSITE" id="PS50850"/>
    </source>
</evidence>
<accession>A4BDN4</accession>
<dbReference type="STRING" id="314283.MED297_15829"/>
<organism evidence="8 9">
    <name type="scientific">Reinekea blandensis MED297</name>
    <dbReference type="NCBI Taxonomy" id="314283"/>
    <lineage>
        <taxon>Bacteria</taxon>
        <taxon>Pseudomonadati</taxon>
        <taxon>Pseudomonadota</taxon>
        <taxon>Gammaproteobacteria</taxon>
        <taxon>Oceanospirillales</taxon>
        <taxon>Saccharospirillaceae</taxon>
        <taxon>Reinekea</taxon>
    </lineage>
</organism>
<name>A4BDN4_9GAMM</name>
<comment type="caution">
    <text evidence="8">The sequence shown here is derived from an EMBL/GenBank/DDBJ whole genome shotgun (WGS) entry which is preliminary data.</text>
</comment>
<feature type="transmembrane region" description="Helical" evidence="6">
    <location>
        <begin position="336"/>
        <end position="356"/>
    </location>
</feature>
<keyword evidence="5 6" id="KW-0472">Membrane</keyword>
<keyword evidence="3 6" id="KW-0812">Transmembrane</keyword>
<feature type="transmembrane region" description="Helical" evidence="6">
    <location>
        <begin position="187"/>
        <end position="207"/>
    </location>
</feature>
<dbReference type="Proteomes" id="UP000005953">
    <property type="component" value="Unassembled WGS sequence"/>
</dbReference>
<feature type="transmembrane region" description="Helical" evidence="6">
    <location>
        <begin position="409"/>
        <end position="429"/>
    </location>
</feature>
<evidence type="ECO:0000313" key="9">
    <source>
        <dbReference type="Proteomes" id="UP000005953"/>
    </source>
</evidence>
<evidence type="ECO:0000313" key="8">
    <source>
        <dbReference type="EMBL" id="EAR09643.1"/>
    </source>
</evidence>
<sequence length="438" mass="47370">MTTAQTPVKKREIFGWAMYDFANSSYTTVVVTFVYSAFFVAYIVPPELAHFKNTFWSVAVAISTALAIVLAPLVGVLCDYSGKKKKYLAWCTAFSIIGTGGLSFVNPGNVYLGMLFLVMSNTAWMLSESFIASFLPELSTKDNIGKISGIGWGIGYIGGLLSLLLMFELITVTFVDDPLLFIDQNQTAMIGIALFYALGALPTFLLVKERAVPRPGYEDASFAVLTQAALGRLIKMRELIREYPILFRFFLAFMVFSAGIAVVVKFFGIYAQEEIGITGRSLVLIGATLQISAMLGAIGFGFIEDVIGSKKTILISLLWWILGIVGIYMLDSLVALTGMTANNLFVALAFIAGSALGATQSASRALVGQLAKPQDSALLFGLWGTFGRLAIILGMTFGPISDALGRHSALLFILVYFVAGGLMLMNIPIRKGTEQTAH</sequence>
<dbReference type="OrthoDB" id="9768783at2"/>
<keyword evidence="2" id="KW-0813">Transport</keyword>
<keyword evidence="9" id="KW-1185">Reference proteome</keyword>
<feature type="transmembrane region" description="Helical" evidence="6">
    <location>
        <begin position="245"/>
        <end position="270"/>
    </location>
</feature>
<dbReference type="GO" id="GO:0012505">
    <property type="term" value="C:endomembrane system"/>
    <property type="evidence" value="ECO:0007669"/>
    <property type="project" value="UniProtKB-SubCell"/>
</dbReference>
<feature type="transmembrane region" description="Helical" evidence="6">
    <location>
        <begin position="282"/>
        <end position="303"/>
    </location>
</feature>
<feature type="transmembrane region" description="Helical" evidence="6">
    <location>
        <begin position="55"/>
        <end position="80"/>
    </location>
</feature>
<dbReference type="Pfam" id="PF11700">
    <property type="entry name" value="ATG22"/>
    <property type="match status" value="1"/>
</dbReference>
<dbReference type="RefSeq" id="WP_008043343.1">
    <property type="nucleotide sequence ID" value="NZ_CH724150.1"/>
</dbReference>
<evidence type="ECO:0000256" key="1">
    <source>
        <dbReference type="ARBA" id="ARBA00004127"/>
    </source>
</evidence>
<reference evidence="8 9" key="1">
    <citation type="submission" date="2006-02" db="EMBL/GenBank/DDBJ databases">
        <authorList>
            <person name="Pinhassi J."/>
            <person name="Pedros-Alio C."/>
            <person name="Ferriera S."/>
            <person name="Johnson J."/>
            <person name="Kravitz S."/>
            <person name="Halpern A."/>
            <person name="Remington K."/>
            <person name="Beeson K."/>
            <person name="Tran B."/>
            <person name="Rogers Y.-H."/>
            <person name="Friedman R."/>
            <person name="Venter J.C."/>
        </authorList>
    </citation>
    <scope>NUCLEOTIDE SEQUENCE [LARGE SCALE GENOMIC DNA]</scope>
    <source>
        <strain evidence="8 9">MED297</strain>
    </source>
</reference>
<feature type="transmembrane region" description="Helical" evidence="6">
    <location>
        <begin position="21"/>
        <end position="43"/>
    </location>
</feature>
<evidence type="ECO:0000256" key="3">
    <source>
        <dbReference type="ARBA" id="ARBA00022692"/>
    </source>
</evidence>
<gene>
    <name evidence="8" type="ORF">MED297_15829</name>
</gene>
<feature type="transmembrane region" description="Helical" evidence="6">
    <location>
        <begin position="147"/>
        <end position="167"/>
    </location>
</feature>
<feature type="transmembrane region" description="Helical" evidence="6">
    <location>
        <begin position="377"/>
        <end position="397"/>
    </location>
</feature>
<keyword evidence="4 6" id="KW-1133">Transmembrane helix</keyword>
<evidence type="ECO:0000256" key="5">
    <source>
        <dbReference type="ARBA" id="ARBA00023136"/>
    </source>
</evidence>
<feature type="domain" description="Major facilitator superfamily (MFS) profile" evidence="7">
    <location>
        <begin position="245"/>
        <end position="438"/>
    </location>
</feature>
<dbReference type="AlphaFoldDB" id="A4BDN4"/>
<protein>
    <submittedName>
        <fullName evidence="8">Permease of the major facilitator superfamily protein</fullName>
    </submittedName>
</protein>
<dbReference type="PANTHER" id="PTHR23519">
    <property type="entry name" value="AUTOPHAGY-RELATED PROTEIN 22"/>
    <property type="match status" value="1"/>
</dbReference>
<evidence type="ECO:0000256" key="2">
    <source>
        <dbReference type="ARBA" id="ARBA00022448"/>
    </source>
</evidence>
<feature type="transmembrane region" description="Helical" evidence="6">
    <location>
        <begin position="111"/>
        <end position="135"/>
    </location>
</feature>
<dbReference type="SUPFAM" id="SSF103473">
    <property type="entry name" value="MFS general substrate transporter"/>
    <property type="match status" value="1"/>
</dbReference>
<evidence type="ECO:0000256" key="6">
    <source>
        <dbReference type="SAM" id="Phobius"/>
    </source>
</evidence>
<dbReference type="GO" id="GO:0022857">
    <property type="term" value="F:transmembrane transporter activity"/>
    <property type="evidence" value="ECO:0007669"/>
    <property type="project" value="InterPro"/>
</dbReference>
<dbReference type="InterPro" id="IPR020846">
    <property type="entry name" value="MFS_dom"/>
</dbReference>
<comment type="subcellular location">
    <subcellularLocation>
        <location evidence="1">Endomembrane system</location>
        <topology evidence="1">Multi-pass membrane protein</topology>
    </subcellularLocation>
</comment>
<dbReference type="PANTHER" id="PTHR23519:SF1">
    <property type="entry name" value="AUTOPHAGY-RELATED PROTEIN 22"/>
    <property type="match status" value="1"/>
</dbReference>
<dbReference type="InterPro" id="IPR036259">
    <property type="entry name" value="MFS_trans_sf"/>
</dbReference>
<feature type="transmembrane region" description="Helical" evidence="6">
    <location>
        <begin position="87"/>
        <end position="105"/>
    </location>
</feature>
<dbReference type="EMBL" id="AAOE01000008">
    <property type="protein sequence ID" value="EAR09643.1"/>
    <property type="molecule type" value="Genomic_DNA"/>
</dbReference>